<keyword evidence="4" id="KW-1185">Reference proteome</keyword>
<accession>U6GQZ5</accession>
<feature type="region of interest" description="Disordered" evidence="1">
    <location>
        <begin position="155"/>
        <end position="239"/>
    </location>
</feature>
<sequence length="452" mass="49802">MGEFEDSSMLSTPYAGQGTWNRLAYPSQHSRPSRLRLQNLSFRIFLATTISVVAILVSLSICKALRSRHQGSGAAKRRLAEGGEGMDEDVLSIVEGCLELEEEMGVLRERAVSISEGDSSSRVAQLVSMLSAAAKESVMQGGLGADLQVHEQNLEGQSSFESRGGRQASVPAPSLPASVGRRESSDVIPALDPDSWMDEIPSINFYPEEQESDMPAGDAGELPSTEEASASHASNSECPGDLSDLVRCMDIRYHPYVHLPVLEEGVVPRDVQVSTLVAKRPMLVKPHAHLLTLRALFAKKTLNQQDADLLVNAVELLVATYWLRTKTTRKHATPILIVEALGRNLMVLDSIVCAIQLLGEHMQAHLWWDKFATNFDINFPLPAPGSRGKELTHFHINLARRLYAAINIYKRGVRPPLLEVIALKTLLFCSPLGQHRLKHPKWDPWRKDGGCS</sequence>
<protein>
    <submittedName>
        <fullName evidence="3">Uncharacterized protein</fullName>
    </submittedName>
</protein>
<organism evidence="3 4">
    <name type="scientific">Eimeria praecox</name>
    <dbReference type="NCBI Taxonomy" id="51316"/>
    <lineage>
        <taxon>Eukaryota</taxon>
        <taxon>Sar</taxon>
        <taxon>Alveolata</taxon>
        <taxon>Apicomplexa</taxon>
        <taxon>Conoidasida</taxon>
        <taxon>Coccidia</taxon>
        <taxon>Eucoccidiorida</taxon>
        <taxon>Eimeriorina</taxon>
        <taxon>Eimeriidae</taxon>
        <taxon>Eimeria</taxon>
    </lineage>
</organism>
<evidence type="ECO:0000256" key="1">
    <source>
        <dbReference type="SAM" id="MobiDB-lite"/>
    </source>
</evidence>
<dbReference type="VEuPathDB" id="ToxoDB:EPH_0055020"/>
<keyword evidence="2" id="KW-1133">Transmembrane helix</keyword>
<evidence type="ECO:0000313" key="3">
    <source>
        <dbReference type="EMBL" id="CDI82600.1"/>
    </source>
</evidence>
<feature type="compositionally biased region" description="Low complexity" evidence="1">
    <location>
        <begin position="225"/>
        <end position="237"/>
    </location>
</feature>
<dbReference type="EMBL" id="HG692373">
    <property type="protein sequence ID" value="CDI82600.1"/>
    <property type="molecule type" value="Genomic_DNA"/>
</dbReference>
<gene>
    <name evidence="3" type="ORF">EPH_0055020</name>
</gene>
<reference evidence="3" key="2">
    <citation type="submission" date="2013-10" db="EMBL/GenBank/DDBJ databases">
        <authorList>
            <person name="Aslett M."/>
        </authorList>
    </citation>
    <scope>NUCLEOTIDE SEQUENCE [LARGE SCALE GENOMIC DNA]</scope>
    <source>
        <strain evidence="3">Houghton</strain>
    </source>
</reference>
<name>U6GQZ5_9EIME</name>
<reference evidence="3" key="1">
    <citation type="submission" date="2013-10" db="EMBL/GenBank/DDBJ databases">
        <title>Genomic analysis of the causative agents of coccidiosis in chickens.</title>
        <authorList>
            <person name="Reid A.J."/>
            <person name="Blake D."/>
            <person name="Billington K."/>
            <person name="Browne H."/>
            <person name="Dunn M."/>
            <person name="Hung S."/>
            <person name="Kawahara F."/>
            <person name="Miranda-Saavedra D."/>
            <person name="Mourier T."/>
            <person name="Nagra H."/>
            <person name="Otto T.D."/>
            <person name="Rawlings N."/>
            <person name="Sanchez A."/>
            <person name="Sanders M."/>
            <person name="Subramaniam C."/>
            <person name="Tay Y."/>
            <person name="Dear P."/>
            <person name="Doerig C."/>
            <person name="Gruber A."/>
            <person name="Parkinson J."/>
            <person name="Shirley M."/>
            <person name="Wan K.L."/>
            <person name="Berriman M."/>
            <person name="Tomley F."/>
            <person name="Pain A."/>
        </authorList>
    </citation>
    <scope>NUCLEOTIDE SEQUENCE [LARGE SCALE GENOMIC DNA]</scope>
    <source>
        <strain evidence="3">Houghton</strain>
    </source>
</reference>
<dbReference type="OrthoDB" id="347609at2759"/>
<evidence type="ECO:0000256" key="2">
    <source>
        <dbReference type="SAM" id="Phobius"/>
    </source>
</evidence>
<keyword evidence="2" id="KW-0812">Transmembrane</keyword>
<dbReference type="Proteomes" id="UP000018201">
    <property type="component" value="Unassembled WGS sequence"/>
</dbReference>
<feature type="transmembrane region" description="Helical" evidence="2">
    <location>
        <begin position="40"/>
        <end position="61"/>
    </location>
</feature>
<dbReference type="AlphaFoldDB" id="U6GQZ5"/>
<keyword evidence="2" id="KW-0472">Membrane</keyword>
<evidence type="ECO:0000313" key="4">
    <source>
        <dbReference type="Proteomes" id="UP000018201"/>
    </source>
</evidence>
<proteinExistence type="predicted"/>